<name>A0ABR2MMV7_9ASPA</name>
<proteinExistence type="inferred from homology"/>
<dbReference type="Pfam" id="PF00146">
    <property type="entry name" value="NADHdh"/>
    <property type="match status" value="1"/>
</dbReference>
<evidence type="ECO:0000256" key="7">
    <source>
        <dbReference type="SAM" id="Phobius"/>
    </source>
</evidence>
<evidence type="ECO:0000256" key="2">
    <source>
        <dbReference type="ARBA" id="ARBA00010535"/>
    </source>
</evidence>
<dbReference type="Proteomes" id="UP001412067">
    <property type="component" value="Unassembled WGS sequence"/>
</dbReference>
<evidence type="ECO:0000256" key="3">
    <source>
        <dbReference type="ARBA" id="ARBA00022692"/>
    </source>
</evidence>
<comment type="similarity">
    <text evidence="2 6">Belongs to the complex I subunit 1 family.</text>
</comment>
<dbReference type="EMBL" id="JBBWWR010000006">
    <property type="protein sequence ID" value="KAK8965522.1"/>
    <property type="molecule type" value="Genomic_DNA"/>
</dbReference>
<dbReference type="InterPro" id="IPR001694">
    <property type="entry name" value="NADH_UbQ_OxRdtase_su1/FPO"/>
</dbReference>
<feature type="transmembrane region" description="Helical" evidence="7">
    <location>
        <begin position="57"/>
        <end position="77"/>
    </location>
</feature>
<evidence type="ECO:0000313" key="9">
    <source>
        <dbReference type="Proteomes" id="UP001412067"/>
    </source>
</evidence>
<keyword evidence="9" id="KW-1185">Reference proteome</keyword>
<dbReference type="PANTHER" id="PTHR11432">
    <property type="entry name" value="NADH DEHYDROGENASE SUBUNIT 1"/>
    <property type="match status" value="1"/>
</dbReference>
<feature type="transmembrane region" description="Helical" evidence="7">
    <location>
        <begin position="89"/>
        <end position="113"/>
    </location>
</feature>
<evidence type="ECO:0000256" key="6">
    <source>
        <dbReference type="RuleBase" id="RU000471"/>
    </source>
</evidence>
<evidence type="ECO:0000256" key="4">
    <source>
        <dbReference type="ARBA" id="ARBA00022989"/>
    </source>
</evidence>
<reference evidence="8 9" key="1">
    <citation type="journal article" date="2022" name="Nat. Plants">
        <title>Genomes of leafy and leafless Platanthera orchids illuminate the evolution of mycoheterotrophy.</title>
        <authorList>
            <person name="Li M.H."/>
            <person name="Liu K.W."/>
            <person name="Li Z."/>
            <person name="Lu H.C."/>
            <person name="Ye Q.L."/>
            <person name="Zhang D."/>
            <person name="Wang J.Y."/>
            <person name="Li Y.F."/>
            <person name="Zhong Z.M."/>
            <person name="Liu X."/>
            <person name="Yu X."/>
            <person name="Liu D.K."/>
            <person name="Tu X.D."/>
            <person name="Liu B."/>
            <person name="Hao Y."/>
            <person name="Liao X.Y."/>
            <person name="Jiang Y.T."/>
            <person name="Sun W.H."/>
            <person name="Chen J."/>
            <person name="Chen Y.Q."/>
            <person name="Ai Y."/>
            <person name="Zhai J.W."/>
            <person name="Wu S.S."/>
            <person name="Zhou Z."/>
            <person name="Hsiao Y.Y."/>
            <person name="Wu W.L."/>
            <person name="Chen Y.Y."/>
            <person name="Lin Y.F."/>
            <person name="Hsu J.L."/>
            <person name="Li C.Y."/>
            <person name="Wang Z.W."/>
            <person name="Zhao X."/>
            <person name="Zhong W.Y."/>
            <person name="Ma X.K."/>
            <person name="Ma L."/>
            <person name="Huang J."/>
            <person name="Chen G.Z."/>
            <person name="Huang M.Z."/>
            <person name="Huang L."/>
            <person name="Peng D.H."/>
            <person name="Luo Y.B."/>
            <person name="Zou S.Q."/>
            <person name="Chen S.P."/>
            <person name="Lan S."/>
            <person name="Tsai W.C."/>
            <person name="Van de Peer Y."/>
            <person name="Liu Z.J."/>
        </authorList>
    </citation>
    <scope>NUCLEOTIDE SEQUENCE [LARGE SCALE GENOMIC DNA]</scope>
    <source>
        <strain evidence="8">Lor288</strain>
    </source>
</reference>
<keyword evidence="6" id="KW-0520">NAD</keyword>
<keyword evidence="4 7" id="KW-1133">Transmembrane helix</keyword>
<evidence type="ECO:0008006" key="10">
    <source>
        <dbReference type="Google" id="ProtNLM"/>
    </source>
</evidence>
<accession>A0ABR2MMV7</accession>
<keyword evidence="5 7" id="KW-0472">Membrane</keyword>
<evidence type="ECO:0000313" key="8">
    <source>
        <dbReference type="EMBL" id="KAK8965522.1"/>
    </source>
</evidence>
<evidence type="ECO:0000256" key="5">
    <source>
        <dbReference type="ARBA" id="ARBA00023136"/>
    </source>
</evidence>
<organism evidence="8 9">
    <name type="scientific">Platanthera guangdongensis</name>
    <dbReference type="NCBI Taxonomy" id="2320717"/>
    <lineage>
        <taxon>Eukaryota</taxon>
        <taxon>Viridiplantae</taxon>
        <taxon>Streptophyta</taxon>
        <taxon>Embryophyta</taxon>
        <taxon>Tracheophyta</taxon>
        <taxon>Spermatophyta</taxon>
        <taxon>Magnoliopsida</taxon>
        <taxon>Liliopsida</taxon>
        <taxon>Asparagales</taxon>
        <taxon>Orchidaceae</taxon>
        <taxon>Orchidoideae</taxon>
        <taxon>Orchideae</taxon>
        <taxon>Orchidinae</taxon>
        <taxon>Platanthera</taxon>
    </lineage>
</organism>
<gene>
    <name evidence="8" type="ORF">KSP40_PGU004289</name>
</gene>
<evidence type="ECO:0000256" key="1">
    <source>
        <dbReference type="ARBA" id="ARBA00004141"/>
    </source>
</evidence>
<comment type="caution">
    <text evidence="8">The sequence shown here is derived from an EMBL/GenBank/DDBJ whole genome shotgun (WGS) entry which is preliminary data.</text>
</comment>
<protein>
    <recommendedName>
        <fullName evidence="10">Succinate dehydrogenase subunit 4</fullName>
    </recommendedName>
</protein>
<keyword evidence="3 6" id="KW-0812">Transmembrane</keyword>
<dbReference type="PANTHER" id="PTHR11432:SF3">
    <property type="entry name" value="NADH-UBIQUINONE OXIDOREDUCTASE CHAIN 1"/>
    <property type="match status" value="1"/>
</dbReference>
<sequence length="127" mass="15051">MMNVCHSQDLLQEQNVKDYPFLYQKQRRNENELVAGYQPEYSGLKYRFFSLASYRSVGLLVFLFHYSLGWNFAIPYISLHELLRIKKMLGVFVMAIGIFLTLAKASLFLFIPITTRWTLPRMRMDQL</sequence>
<comment type="subcellular location">
    <subcellularLocation>
        <location evidence="6">Cell membrane</location>
        <topology evidence="6">Multi-pass membrane protein</topology>
    </subcellularLocation>
    <subcellularLocation>
        <location evidence="1">Membrane</location>
        <topology evidence="1">Multi-pass membrane protein</topology>
    </subcellularLocation>
</comment>